<keyword evidence="4" id="KW-0732">Signal</keyword>
<evidence type="ECO:0008006" key="15">
    <source>
        <dbReference type="Google" id="ProtNLM"/>
    </source>
</evidence>
<feature type="compositionally biased region" description="Basic and acidic residues" evidence="11">
    <location>
        <begin position="68"/>
        <end position="143"/>
    </location>
</feature>
<keyword evidence="8" id="KW-0675">Receptor</keyword>
<evidence type="ECO:0000256" key="4">
    <source>
        <dbReference type="ARBA" id="ARBA00022729"/>
    </source>
</evidence>
<evidence type="ECO:0000256" key="10">
    <source>
        <dbReference type="ARBA" id="ARBA00037847"/>
    </source>
</evidence>
<evidence type="ECO:0000256" key="5">
    <source>
        <dbReference type="ARBA" id="ARBA00022737"/>
    </source>
</evidence>
<dbReference type="Gene3D" id="3.80.10.10">
    <property type="entry name" value="Ribonuclease Inhibitor"/>
    <property type="match status" value="3"/>
</dbReference>
<evidence type="ECO:0000313" key="14">
    <source>
        <dbReference type="Proteomes" id="UP001295423"/>
    </source>
</evidence>
<evidence type="ECO:0000256" key="2">
    <source>
        <dbReference type="ARBA" id="ARBA00022475"/>
    </source>
</evidence>
<dbReference type="PANTHER" id="PTHR48052:SF8">
    <property type="entry name" value="LRR RECEPTOR-LIKE SERINE_THREONINE-PROTEIN KINASE FLS2"/>
    <property type="match status" value="1"/>
</dbReference>
<feature type="compositionally biased region" description="Polar residues" evidence="11">
    <location>
        <begin position="1"/>
        <end position="14"/>
    </location>
</feature>
<feature type="region of interest" description="Disordered" evidence="11">
    <location>
        <begin position="65"/>
        <end position="143"/>
    </location>
</feature>
<evidence type="ECO:0000256" key="1">
    <source>
        <dbReference type="ARBA" id="ARBA00004236"/>
    </source>
</evidence>
<evidence type="ECO:0000256" key="12">
    <source>
        <dbReference type="SAM" id="Phobius"/>
    </source>
</evidence>
<keyword evidence="7 12" id="KW-0472">Membrane</keyword>
<keyword evidence="3 12" id="KW-0812">Transmembrane</keyword>
<comment type="subcellular location">
    <subcellularLocation>
        <location evidence="1">Cell membrane</location>
    </subcellularLocation>
    <subcellularLocation>
        <location evidence="10">Endomembrane system</location>
        <topology evidence="10">Single-pass membrane protein</topology>
    </subcellularLocation>
</comment>
<feature type="region of interest" description="Disordered" evidence="11">
    <location>
        <begin position="162"/>
        <end position="182"/>
    </location>
</feature>
<dbReference type="SUPFAM" id="SSF52058">
    <property type="entry name" value="L domain-like"/>
    <property type="match status" value="1"/>
</dbReference>
<dbReference type="Pfam" id="PF13855">
    <property type="entry name" value="LRR_8"/>
    <property type="match status" value="1"/>
</dbReference>
<dbReference type="PANTHER" id="PTHR48052">
    <property type="entry name" value="UNNAMED PRODUCT"/>
    <property type="match status" value="1"/>
</dbReference>
<keyword evidence="14" id="KW-1185">Reference proteome</keyword>
<dbReference type="EMBL" id="CAKOGP040001112">
    <property type="protein sequence ID" value="CAJ1943044.1"/>
    <property type="molecule type" value="Genomic_DNA"/>
</dbReference>
<comment type="caution">
    <text evidence="13">The sequence shown here is derived from an EMBL/GenBank/DDBJ whole genome shotgun (WGS) entry which is preliminary data.</text>
</comment>
<feature type="compositionally biased region" description="Low complexity" evidence="11">
    <location>
        <begin position="169"/>
        <end position="178"/>
    </location>
</feature>
<dbReference type="InterPro" id="IPR032675">
    <property type="entry name" value="LRR_dom_sf"/>
</dbReference>
<sequence length="766" mass="84086">MTSSGYSFSRQGSASADCRSVHSHGSMSAWESVIGHDDPTVPINNCKEDQALDIPDSATIDSFVTQPEENRDVCETFSDKEPSERSERKGLRDQLTELDKTEKDWQDKLSQPERSHNTRATRECSSETVNESKDTSTRSEKLQLLEIHSIDENEALDIVAEDRQPPSPNEANNEEPSNGITTNEIVRQVQKRLSKNEHLTPKRNFFEENFKDVEQGQHQELALVSPEQQGDNEKKSDICIEDPDESTWKIDLDNLEGDFEQADGVSQINNRSMDDDSTIQEKKTWAAAWARWIVLAIALLLVLSIAIAAIMSKKGESEANVAKDGQLDVVLPTPVASSEMPTSAPSTKMPTKLPTLSPTRLLSHAPSENDPILSQLQILSGNALVEHDSVQNMAYTWLLEDDQAKGDLMTLEPDHIIQRYVCALLYFALNGENWYSQLNFLASDSVCEWNDGNGNGVYCNGFGNVSRITISANNLGGKLSPEIGSLPFLKELRLRGNSIVGQMPIALSNLHELQMLELSSNDLTGPIPEFSPLQNDLYHLSINDNRLSGNIPKSIGSLQGLLYLDIHNNVLSGSLPLSLGLLPRLVTFYASKNQLTGAIPEFEDNLGLLQVLDLSNNEISGQLDHLFSADGPKRLAEVNLDSNGLTGTLPSSLDSYTFLTSISMAHNQFSGLLTPEFSGMKRLKRLLLNHNNFSGSVPNGLAGLGSLAELRVDHNQFDGDLDEHFCSPSNALTLTTFAADCRAEDPAVTCSCCTSCCHASLGCVDV</sequence>
<keyword evidence="2" id="KW-1003">Cell membrane</keyword>
<keyword evidence="6 12" id="KW-1133">Transmembrane helix</keyword>
<reference evidence="13" key="1">
    <citation type="submission" date="2023-08" db="EMBL/GenBank/DDBJ databases">
        <authorList>
            <person name="Audoor S."/>
            <person name="Bilcke G."/>
        </authorList>
    </citation>
    <scope>NUCLEOTIDE SEQUENCE</scope>
</reference>
<evidence type="ECO:0000256" key="9">
    <source>
        <dbReference type="ARBA" id="ARBA00023180"/>
    </source>
</evidence>
<dbReference type="Proteomes" id="UP001295423">
    <property type="component" value="Unassembled WGS sequence"/>
</dbReference>
<evidence type="ECO:0000313" key="13">
    <source>
        <dbReference type="EMBL" id="CAJ1943044.1"/>
    </source>
</evidence>
<organism evidence="13 14">
    <name type="scientific">Cylindrotheca closterium</name>
    <dbReference type="NCBI Taxonomy" id="2856"/>
    <lineage>
        <taxon>Eukaryota</taxon>
        <taxon>Sar</taxon>
        <taxon>Stramenopiles</taxon>
        <taxon>Ochrophyta</taxon>
        <taxon>Bacillariophyta</taxon>
        <taxon>Bacillariophyceae</taxon>
        <taxon>Bacillariophycidae</taxon>
        <taxon>Bacillariales</taxon>
        <taxon>Bacillariaceae</taxon>
        <taxon>Cylindrotheca</taxon>
    </lineage>
</organism>
<dbReference type="Pfam" id="PF00560">
    <property type="entry name" value="LRR_1"/>
    <property type="match status" value="3"/>
</dbReference>
<dbReference type="GO" id="GO:0005886">
    <property type="term" value="C:plasma membrane"/>
    <property type="evidence" value="ECO:0007669"/>
    <property type="project" value="UniProtKB-SubCell"/>
</dbReference>
<accession>A0AAD2CTA4</accession>
<keyword evidence="9" id="KW-0325">Glycoprotein</keyword>
<evidence type="ECO:0000256" key="7">
    <source>
        <dbReference type="ARBA" id="ARBA00023136"/>
    </source>
</evidence>
<dbReference type="InterPro" id="IPR001611">
    <property type="entry name" value="Leu-rich_rpt"/>
</dbReference>
<protein>
    <recommendedName>
        <fullName evidence="15">Leucine-rich repeat-containing N-terminal plant-type domain-containing protein</fullName>
    </recommendedName>
</protein>
<dbReference type="AlphaFoldDB" id="A0AAD2CTA4"/>
<evidence type="ECO:0000256" key="6">
    <source>
        <dbReference type="ARBA" id="ARBA00022989"/>
    </source>
</evidence>
<gene>
    <name evidence="13" type="ORF">CYCCA115_LOCUS8249</name>
</gene>
<evidence type="ECO:0000256" key="3">
    <source>
        <dbReference type="ARBA" id="ARBA00022692"/>
    </source>
</evidence>
<evidence type="ECO:0000256" key="11">
    <source>
        <dbReference type="SAM" id="MobiDB-lite"/>
    </source>
</evidence>
<name>A0AAD2CTA4_9STRA</name>
<dbReference type="GO" id="GO:0012505">
    <property type="term" value="C:endomembrane system"/>
    <property type="evidence" value="ECO:0007669"/>
    <property type="project" value="UniProtKB-SubCell"/>
</dbReference>
<feature type="transmembrane region" description="Helical" evidence="12">
    <location>
        <begin position="292"/>
        <end position="311"/>
    </location>
</feature>
<proteinExistence type="predicted"/>
<dbReference type="FunFam" id="3.80.10.10:FF:000400">
    <property type="entry name" value="Nuclear pore complex protein NUP107"/>
    <property type="match status" value="1"/>
</dbReference>
<keyword evidence="5" id="KW-0677">Repeat</keyword>
<evidence type="ECO:0000256" key="8">
    <source>
        <dbReference type="ARBA" id="ARBA00023170"/>
    </source>
</evidence>
<feature type="region of interest" description="Disordered" evidence="11">
    <location>
        <begin position="1"/>
        <end position="20"/>
    </location>
</feature>